<keyword evidence="1" id="KW-1133">Transmembrane helix</keyword>
<organism evidence="2 3">
    <name type="scientific">Bacteroides caccae</name>
    <dbReference type="NCBI Taxonomy" id="47678"/>
    <lineage>
        <taxon>Bacteria</taxon>
        <taxon>Pseudomonadati</taxon>
        <taxon>Bacteroidota</taxon>
        <taxon>Bacteroidia</taxon>
        <taxon>Bacteroidales</taxon>
        <taxon>Bacteroidaceae</taxon>
        <taxon>Bacteroides</taxon>
    </lineage>
</organism>
<dbReference type="Proteomes" id="UP000475905">
    <property type="component" value="Unassembled WGS sequence"/>
</dbReference>
<reference evidence="2 3" key="1">
    <citation type="journal article" date="2019" name="Nat. Med.">
        <title>A library of human gut bacterial isolates paired with longitudinal multiomics data enables mechanistic microbiome research.</title>
        <authorList>
            <person name="Poyet M."/>
            <person name="Groussin M."/>
            <person name="Gibbons S.M."/>
            <person name="Avila-Pacheco J."/>
            <person name="Jiang X."/>
            <person name="Kearney S.M."/>
            <person name="Perrotta A.R."/>
            <person name="Berdy B."/>
            <person name="Zhao S."/>
            <person name="Lieberman T.D."/>
            <person name="Swanson P.K."/>
            <person name="Smith M."/>
            <person name="Roesemann S."/>
            <person name="Alexander J.E."/>
            <person name="Rich S.A."/>
            <person name="Livny J."/>
            <person name="Vlamakis H."/>
            <person name="Clish C."/>
            <person name="Bullock K."/>
            <person name="Deik A."/>
            <person name="Scott J."/>
            <person name="Pierce K.A."/>
            <person name="Xavier R.J."/>
            <person name="Alm E.J."/>
        </authorList>
    </citation>
    <scope>NUCLEOTIDE SEQUENCE [LARGE SCALE GENOMIC DNA]</scope>
    <source>
        <strain evidence="2 3">BIOML-A31</strain>
    </source>
</reference>
<dbReference type="EMBL" id="VVYP01000007">
    <property type="protein sequence ID" value="KAA5464123.1"/>
    <property type="molecule type" value="Genomic_DNA"/>
</dbReference>
<evidence type="ECO:0000313" key="2">
    <source>
        <dbReference type="EMBL" id="KAA5464123.1"/>
    </source>
</evidence>
<gene>
    <name evidence="2" type="ORF">F2Y36_07705</name>
</gene>
<accession>A0A6L3KU84</accession>
<comment type="caution">
    <text evidence="2">The sequence shown here is derived from an EMBL/GenBank/DDBJ whole genome shotgun (WGS) entry which is preliminary data.</text>
</comment>
<dbReference type="AlphaFoldDB" id="A0A6L3KU84"/>
<sequence length="85" mass="10333">MKKWQKITGIAGIALLAYAHIEVLRNYLQIMNFSGAWHKDIEQEWFVYYIDKNINLFWAYHILSFIDLIIILFFFICFWRKGGKR</sequence>
<dbReference type="RefSeq" id="WP_149935092.1">
    <property type="nucleotide sequence ID" value="NZ_VVYP01000007.1"/>
</dbReference>
<evidence type="ECO:0000256" key="1">
    <source>
        <dbReference type="SAM" id="Phobius"/>
    </source>
</evidence>
<keyword evidence="1" id="KW-0472">Membrane</keyword>
<evidence type="ECO:0000313" key="3">
    <source>
        <dbReference type="Proteomes" id="UP000475905"/>
    </source>
</evidence>
<keyword evidence="1" id="KW-0812">Transmembrane</keyword>
<feature type="transmembrane region" description="Helical" evidence="1">
    <location>
        <begin position="58"/>
        <end position="79"/>
    </location>
</feature>
<protein>
    <submittedName>
        <fullName evidence="2">Uncharacterized protein</fullName>
    </submittedName>
</protein>
<name>A0A6L3KU84_9BACE</name>
<proteinExistence type="predicted"/>